<gene>
    <name evidence="2" type="ORF">SVIM_LOCUS191541</name>
</gene>
<organism evidence="2">
    <name type="scientific">Salix viminalis</name>
    <name type="common">Common osier</name>
    <name type="synonym">Basket willow</name>
    <dbReference type="NCBI Taxonomy" id="40686"/>
    <lineage>
        <taxon>Eukaryota</taxon>
        <taxon>Viridiplantae</taxon>
        <taxon>Streptophyta</taxon>
        <taxon>Embryophyta</taxon>
        <taxon>Tracheophyta</taxon>
        <taxon>Spermatophyta</taxon>
        <taxon>Magnoliopsida</taxon>
        <taxon>eudicotyledons</taxon>
        <taxon>Gunneridae</taxon>
        <taxon>Pentapetalae</taxon>
        <taxon>rosids</taxon>
        <taxon>fabids</taxon>
        <taxon>Malpighiales</taxon>
        <taxon>Salicaceae</taxon>
        <taxon>Saliceae</taxon>
        <taxon>Salix</taxon>
    </lineage>
</organism>
<name>A0A6N2LI06_SALVM</name>
<accession>A0A6N2LI06</accession>
<dbReference type="AlphaFoldDB" id="A0A6N2LI06"/>
<feature type="signal peptide" evidence="1">
    <location>
        <begin position="1"/>
        <end position="18"/>
    </location>
</feature>
<reference evidence="2" key="1">
    <citation type="submission" date="2019-03" db="EMBL/GenBank/DDBJ databases">
        <authorList>
            <person name="Mank J."/>
            <person name="Almeida P."/>
        </authorList>
    </citation>
    <scope>NUCLEOTIDE SEQUENCE</scope>
    <source>
        <strain evidence="2">78183</strain>
    </source>
</reference>
<proteinExistence type="predicted"/>
<protein>
    <submittedName>
        <fullName evidence="2">Uncharacterized protein</fullName>
    </submittedName>
</protein>
<keyword evidence="1" id="KW-0732">Signal</keyword>
<evidence type="ECO:0000256" key="1">
    <source>
        <dbReference type="SAM" id="SignalP"/>
    </source>
</evidence>
<feature type="chain" id="PRO_5027059743" evidence="1">
    <location>
        <begin position="19"/>
        <end position="75"/>
    </location>
</feature>
<sequence>MSLLFPVVCLLYHMKVPAVEEKFPPDILSRLLECISRNILEDIYQISACWSTLQIKLGRSSQIMQISSCFAMNLA</sequence>
<evidence type="ECO:0000313" key="2">
    <source>
        <dbReference type="EMBL" id="VFU36970.1"/>
    </source>
</evidence>
<dbReference type="EMBL" id="CAADRP010001213">
    <property type="protein sequence ID" value="VFU36970.1"/>
    <property type="molecule type" value="Genomic_DNA"/>
</dbReference>